<proteinExistence type="predicted"/>
<sequence>MRFSDFFERVPQPENPWGPSYTTTTVRMDLVRRLAEGPASGDDALATAVALVQLGRGQFQFYGTDGKQQICDEESREALRSLRAVLRRHAVDFAPGWSDFSSFREAGWCRNPRSNRAGTRPHTSSHLQRRRSHARQPATGQLCRGLAYRAGSAQDIVDPTPASRWDTMAVTLGHHRVMDMPVNVLLA</sequence>
<dbReference type="EMBL" id="CP001821">
    <property type="protein sequence ID" value="ACZ29889.1"/>
    <property type="molecule type" value="Genomic_DNA"/>
</dbReference>
<gene>
    <name evidence="2" type="ordered locus">Xcel_0856</name>
</gene>
<name>D1BY46_XYLCX</name>
<organism evidence="2 3">
    <name type="scientific">Xylanimonas cellulosilytica (strain DSM 15894 / JCM 12276 / CECT 5975 / KCTC 9989 / LMG 20990 / NBRC 107835 / XIL07)</name>
    <dbReference type="NCBI Taxonomy" id="446471"/>
    <lineage>
        <taxon>Bacteria</taxon>
        <taxon>Bacillati</taxon>
        <taxon>Actinomycetota</taxon>
        <taxon>Actinomycetes</taxon>
        <taxon>Micrococcales</taxon>
        <taxon>Promicromonosporaceae</taxon>
        <taxon>Xylanimonas</taxon>
    </lineage>
</organism>
<feature type="compositionally biased region" description="Polar residues" evidence="1">
    <location>
        <begin position="112"/>
        <end position="126"/>
    </location>
</feature>
<reference evidence="2 3" key="2">
    <citation type="journal article" date="2010" name="Stand. Genomic Sci.">
        <title>Complete genome sequence of Xylanimonas cellulosilytica type strain (XIL07).</title>
        <authorList>
            <person name="Foster B."/>
            <person name="Pukall R."/>
            <person name="Abt B."/>
            <person name="Nolan M."/>
            <person name="Glavina Del Rio T."/>
            <person name="Chen F."/>
            <person name="Lucas S."/>
            <person name="Tice H."/>
            <person name="Pitluck S."/>
            <person name="Cheng J.-F."/>
            <person name="Chertkov O."/>
            <person name="Brettin T."/>
            <person name="Han C."/>
            <person name="Detter J.C."/>
            <person name="Bruce D."/>
            <person name="Goodwin L."/>
            <person name="Ivanova N."/>
            <person name="Mavromatis K."/>
            <person name="Pati A."/>
            <person name="Mikhailova N."/>
            <person name="Chen A."/>
            <person name="Palaniappan K."/>
            <person name="Land M."/>
            <person name="Hauser L."/>
            <person name="Chang Y.-J."/>
            <person name="Jeffries C.D."/>
            <person name="Chain P."/>
            <person name="Rohde M."/>
            <person name="Goeker M."/>
            <person name="Bristow J."/>
            <person name="Eisen J.A."/>
            <person name="Markowitz V."/>
            <person name="Hugenholtz P."/>
            <person name="Kyrpides N.C."/>
            <person name="Klenk H.-P."/>
            <person name="Lapidus A."/>
        </authorList>
    </citation>
    <scope>NUCLEOTIDE SEQUENCE [LARGE SCALE GENOMIC DNA]</scope>
    <source>
        <strain evidence="3">DSM 15894 / CECT 5975 / LMG 20990 / XIL07</strain>
    </source>
</reference>
<dbReference type="HOGENOM" id="CLU_1447133_0_0_11"/>
<accession>D1BY46</accession>
<feature type="region of interest" description="Disordered" evidence="1">
    <location>
        <begin position="112"/>
        <end position="138"/>
    </location>
</feature>
<keyword evidence="3" id="KW-1185">Reference proteome</keyword>
<dbReference type="KEGG" id="xce:Xcel_0856"/>
<evidence type="ECO:0000313" key="3">
    <source>
        <dbReference type="Proteomes" id="UP000002255"/>
    </source>
</evidence>
<evidence type="ECO:0000256" key="1">
    <source>
        <dbReference type="SAM" id="MobiDB-lite"/>
    </source>
</evidence>
<dbReference type="Proteomes" id="UP000002255">
    <property type="component" value="Chromosome"/>
</dbReference>
<dbReference type="STRING" id="446471.Xcel_0856"/>
<evidence type="ECO:0000313" key="2">
    <source>
        <dbReference type="EMBL" id="ACZ29889.1"/>
    </source>
</evidence>
<reference evidence="3" key="1">
    <citation type="submission" date="2009-11" db="EMBL/GenBank/DDBJ databases">
        <title>The complete chromosome of Xylanimonas cellulosilytica DSM 15894.</title>
        <authorList>
            <consortium name="US DOE Joint Genome Institute (JGI-PGF)"/>
            <person name="Lucas S."/>
            <person name="Copeland A."/>
            <person name="Lapidus A."/>
            <person name="Glavina del Rio T."/>
            <person name="Dalin E."/>
            <person name="Tice H."/>
            <person name="Bruce D."/>
            <person name="Goodwin L."/>
            <person name="Pitluck S."/>
            <person name="Kyrpides N."/>
            <person name="Mavromatis K."/>
            <person name="Ivanova N."/>
            <person name="Mikhailova N."/>
            <person name="Foster B."/>
            <person name="Clum A."/>
            <person name="Brettin T."/>
            <person name="Detter J.C."/>
            <person name="Han C."/>
            <person name="Larimer F."/>
            <person name="Land M."/>
            <person name="Hauser L."/>
            <person name="Markowitz V."/>
            <person name="Cheng J.F."/>
            <person name="Hugenholtz P."/>
            <person name="Woyke T."/>
            <person name="Wu D."/>
            <person name="Gehrich-Schroeter G."/>
            <person name="Schneider S."/>
            <person name="Pukall S.R."/>
            <person name="Klenk H.P."/>
            <person name="Eisen J.A."/>
        </authorList>
    </citation>
    <scope>NUCLEOTIDE SEQUENCE [LARGE SCALE GENOMIC DNA]</scope>
    <source>
        <strain evidence="3">DSM 15894 / CECT 5975 / LMG 20990 / XIL07</strain>
    </source>
</reference>
<dbReference type="AlphaFoldDB" id="D1BY46"/>
<protein>
    <submittedName>
        <fullName evidence="2">Uncharacterized protein</fullName>
    </submittedName>
</protein>